<dbReference type="EMBL" id="MAEM01000446">
    <property type="protein sequence ID" value="OBR99494.1"/>
    <property type="molecule type" value="Genomic_DNA"/>
</dbReference>
<sequence length="234" mass="25173">MADVHNPSNRLQRRKQRTRAALIAAAQRFMAAGKLNVPIQDISQDADVGVGSFYNHFETKEELFETAMNEILDAHGALLDALTASIEDPAEKFAFSFRLTGRMFRQPESRIVLNHGLALINAERGLAPRAQRDIAAAATAGRLRVADPKLAMAVASGVILGLGELLQAEPERDVAQTADQVTEDLLRMWGMSATEAHRLCSLPLGDGFSQLQAAVQPPLPPPSAVPSPATMTTG</sequence>
<feature type="DNA-binding region" description="H-T-H motif" evidence="4">
    <location>
        <begin position="38"/>
        <end position="57"/>
    </location>
</feature>
<evidence type="ECO:0000256" key="4">
    <source>
        <dbReference type="PROSITE-ProRule" id="PRU00335"/>
    </source>
</evidence>
<dbReference type="Proteomes" id="UP000093757">
    <property type="component" value="Unassembled WGS sequence"/>
</dbReference>
<dbReference type="GO" id="GO:0000976">
    <property type="term" value="F:transcription cis-regulatory region binding"/>
    <property type="evidence" value="ECO:0007669"/>
    <property type="project" value="TreeGrafter"/>
</dbReference>
<dbReference type="PROSITE" id="PS50977">
    <property type="entry name" value="HTH_TETR_2"/>
    <property type="match status" value="1"/>
</dbReference>
<reference evidence="7 8" key="1">
    <citation type="submission" date="2016-06" db="EMBL/GenBank/DDBJ databases">
        <authorList>
            <person name="Kjaerup R.B."/>
            <person name="Dalgaard T.S."/>
            <person name="Juul-Madsen H.R."/>
        </authorList>
    </citation>
    <scope>NUCLEOTIDE SEQUENCE [LARGE SCALE GENOMIC DNA]</scope>
    <source>
        <strain evidence="7 8">1245752.6</strain>
    </source>
</reference>
<comment type="caution">
    <text evidence="7">The sequence shown here is derived from an EMBL/GenBank/DDBJ whole genome shotgun (WGS) entry which is preliminary data.</text>
</comment>
<dbReference type="InterPro" id="IPR001647">
    <property type="entry name" value="HTH_TetR"/>
</dbReference>
<evidence type="ECO:0000256" key="2">
    <source>
        <dbReference type="ARBA" id="ARBA00023125"/>
    </source>
</evidence>
<dbReference type="Pfam" id="PF21306">
    <property type="entry name" value="TetR_C_40"/>
    <property type="match status" value="1"/>
</dbReference>
<protein>
    <submittedName>
        <fullName evidence="7">TetR family transcriptional regulator</fullName>
    </submittedName>
</protein>
<dbReference type="InterPro" id="IPR050109">
    <property type="entry name" value="HTH-type_TetR-like_transc_reg"/>
</dbReference>
<dbReference type="RefSeq" id="WP_065136131.1">
    <property type="nucleotide sequence ID" value="NZ_JACKSU010000020.1"/>
</dbReference>
<keyword evidence="3" id="KW-0804">Transcription</keyword>
<dbReference type="PANTHER" id="PTHR30055:SF234">
    <property type="entry name" value="HTH-TYPE TRANSCRIPTIONAL REGULATOR BETI"/>
    <property type="match status" value="1"/>
</dbReference>
<dbReference type="AlphaFoldDB" id="A0A1A6BAZ6"/>
<name>A0A1A6BAZ6_MYCGO</name>
<evidence type="ECO:0000256" key="3">
    <source>
        <dbReference type="ARBA" id="ARBA00023163"/>
    </source>
</evidence>
<dbReference type="Gene3D" id="1.10.357.10">
    <property type="entry name" value="Tetracycline Repressor, domain 2"/>
    <property type="match status" value="1"/>
</dbReference>
<gene>
    <name evidence="7" type="ORF">A9W98_02385</name>
</gene>
<dbReference type="SUPFAM" id="SSF46689">
    <property type="entry name" value="Homeodomain-like"/>
    <property type="match status" value="1"/>
</dbReference>
<evidence type="ECO:0000259" key="6">
    <source>
        <dbReference type="PROSITE" id="PS50977"/>
    </source>
</evidence>
<dbReference type="Pfam" id="PF00440">
    <property type="entry name" value="TetR_N"/>
    <property type="match status" value="1"/>
</dbReference>
<evidence type="ECO:0000313" key="8">
    <source>
        <dbReference type="Proteomes" id="UP000093757"/>
    </source>
</evidence>
<feature type="region of interest" description="Disordered" evidence="5">
    <location>
        <begin position="215"/>
        <end position="234"/>
    </location>
</feature>
<accession>A0A1A6BAZ6</accession>
<evidence type="ECO:0000313" key="7">
    <source>
        <dbReference type="EMBL" id="OBR99494.1"/>
    </source>
</evidence>
<evidence type="ECO:0000256" key="5">
    <source>
        <dbReference type="SAM" id="MobiDB-lite"/>
    </source>
</evidence>
<evidence type="ECO:0000256" key="1">
    <source>
        <dbReference type="ARBA" id="ARBA00023015"/>
    </source>
</evidence>
<keyword evidence="2 4" id="KW-0238">DNA-binding</keyword>
<dbReference type="PANTHER" id="PTHR30055">
    <property type="entry name" value="HTH-TYPE TRANSCRIPTIONAL REGULATOR RUTR"/>
    <property type="match status" value="1"/>
</dbReference>
<dbReference type="InterPro" id="IPR009057">
    <property type="entry name" value="Homeodomain-like_sf"/>
</dbReference>
<organism evidence="7 8">
    <name type="scientific">Mycobacterium gordonae</name>
    <dbReference type="NCBI Taxonomy" id="1778"/>
    <lineage>
        <taxon>Bacteria</taxon>
        <taxon>Bacillati</taxon>
        <taxon>Actinomycetota</taxon>
        <taxon>Actinomycetes</taxon>
        <taxon>Mycobacteriales</taxon>
        <taxon>Mycobacteriaceae</taxon>
        <taxon>Mycobacterium</taxon>
    </lineage>
</organism>
<dbReference type="InterPro" id="IPR049513">
    <property type="entry name" value="TetR_C_40"/>
</dbReference>
<proteinExistence type="predicted"/>
<dbReference type="GO" id="GO:0003700">
    <property type="term" value="F:DNA-binding transcription factor activity"/>
    <property type="evidence" value="ECO:0007669"/>
    <property type="project" value="TreeGrafter"/>
</dbReference>
<feature type="domain" description="HTH tetR-type" evidence="6">
    <location>
        <begin position="15"/>
        <end position="75"/>
    </location>
</feature>
<keyword evidence="1" id="KW-0805">Transcription regulation</keyword>